<dbReference type="EMBL" id="ML119651">
    <property type="protein sequence ID" value="RPA86046.1"/>
    <property type="molecule type" value="Genomic_DNA"/>
</dbReference>
<reference evidence="2 3" key="1">
    <citation type="journal article" date="2018" name="Nat. Ecol. Evol.">
        <title>Pezizomycetes genomes reveal the molecular basis of ectomycorrhizal truffle lifestyle.</title>
        <authorList>
            <person name="Murat C."/>
            <person name="Payen T."/>
            <person name="Noel B."/>
            <person name="Kuo A."/>
            <person name="Morin E."/>
            <person name="Chen J."/>
            <person name="Kohler A."/>
            <person name="Krizsan K."/>
            <person name="Balestrini R."/>
            <person name="Da Silva C."/>
            <person name="Montanini B."/>
            <person name="Hainaut M."/>
            <person name="Levati E."/>
            <person name="Barry K.W."/>
            <person name="Belfiori B."/>
            <person name="Cichocki N."/>
            <person name="Clum A."/>
            <person name="Dockter R.B."/>
            <person name="Fauchery L."/>
            <person name="Guy J."/>
            <person name="Iotti M."/>
            <person name="Le Tacon F."/>
            <person name="Lindquist E.A."/>
            <person name="Lipzen A."/>
            <person name="Malagnac F."/>
            <person name="Mello A."/>
            <person name="Molinier V."/>
            <person name="Miyauchi S."/>
            <person name="Poulain J."/>
            <person name="Riccioni C."/>
            <person name="Rubini A."/>
            <person name="Sitrit Y."/>
            <person name="Splivallo R."/>
            <person name="Traeger S."/>
            <person name="Wang M."/>
            <person name="Zifcakova L."/>
            <person name="Wipf D."/>
            <person name="Zambonelli A."/>
            <person name="Paolocci F."/>
            <person name="Nowrousian M."/>
            <person name="Ottonello S."/>
            <person name="Baldrian P."/>
            <person name="Spatafora J.W."/>
            <person name="Henrissat B."/>
            <person name="Nagy L.G."/>
            <person name="Aury J.M."/>
            <person name="Wincker P."/>
            <person name="Grigoriev I.V."/>
            <person name="Bonfante P."/>
            <person name="Martin F.M."/>
        </authorList>
    </citation>
    <scope>NUCLEOTIDE SEQUENCE [LARGE SCALE GENOMIC DNA]</scope>
    <source>
        <strain evidence="2 3">RN42</strain>
    </source>
</reference>
<evidence type="ECO:0000259" key="1">
    <source>
        <dbReference type="PROSITE" id="PS50181"/>
    </source>
</evidence>
<dbReference type="SUPFAM" id="SSF81383">
    <property type="entry name" value="F-box domain"/>
    <property type="match status" value="1"/>
</dbReference>
<proteinExistence type="predicted"/>
<accession>A0A3N4IK58</accession>
<dbReference type="InterPro" id="IPR001810">
    <property type="entry name" value="F-box_dom"/>
</dbReference>
<dbReference type="PROSITE" id="PS50181">
    <property type="entry name" value="FBOX"/>
    <property type="match status" value="1"/>
</dbReference>
<feature type="non-terminal residue" evidence="2">
    <location>
        <position position="145"/>
    </location>
</feature>
<dbReference type="Pfam" id="PF00646">
    <property type="entry name" value="F-box"/>
    <property type="match status" value="1"/>
</dbReference>
<evidence type="ECO:0000313" key="3">
    <source>
        <dbReference type="Proteomes" id="UP000275078"/>
    </source>
</evidence>
<evidence type="ECO:0000313" key="2">
    <source>
        <dbReference type="EMBL" id="RPA86046.1"/>
    </source>
</evidence>
<gene>
    <name evidence="2" type="ORF">BJ508DRAFT_373210</name>
</gene>
<dbReference type="CDD" id="cd09917">
    <property type="entry name" value="F-box_SF"/>
    <property type="match status" value="1"/>
</dbReference>
<dbReference type="Proteomes" id="UP000275078">
    <property type="component" value="Unassembled WGS sequence"/>
</dbReference>
<organism evidence="2 3">
    <name type="scientific">Ascobolus immersus RN42</name>
    <dbReference type="NCBI Taxonomy" id="1160509"/>
    <lineage>
        <taxon>Eukaryota</taxon>
        <taxon>Fungi</taxon>
        <taxon>Dikarya</taxon>
        <taxon>Ascomycota</taxon>
        <taxon>Pezizomycotina</taxon>
        <taxon>Pezizomycetes</taxon>
        <taxon>Pezizales</taxon>
        <taxon>Ascobolaceae</taxon>
        <taxon>Ascobolus</taxon>
    </lineage>
</organism>
<name>A0A3N4IK58_ASCIM</name>
<protein>
    <recommendedName>
        <fullName evidence="1">F-box domain-containing protein</fullName>
    </recommendedName>
</protein>
<sequence length="145" mass="17416">MPTITIMNLRHERTKITKRKPQAKRTAQYQRNRIAKLEPKAKEMTQYYQNLIAKLEPKAKETTQYRRESITMPELKSEDLNNRRRFVLRLKIKPFPFLKLPLELRTEIFEYCSCIDLLVLTRLCRQIYFEINMISGLLDPIRTGK</sequence>
<keyword evidence="3" id="KW-1185">Reference proteome</keyword>
<feature type="domain" description="F-box" evidence="1">
    <location>
        <begin position="94"/>
        <end position="128"/>
    </location>
</feature>
<dbReference type="AlphaFoldDB" id="A0A3N4IK58"/>
<dbReference type="InterPro" id="IPR036047">
    <property type="entry name" value="F-box-like_dom_sf"/>
</dbReference>